<reference evidence="2 3" key="1">
    <citation type="submission" date="2019-02" db="EMBL/GenBank/DDBJ databases">
        <authorList>
            <person name="Fomenkov A."/>
            <person name="Dubinina G."/>
            <person name="Grabovich M."/>
            <person name="Vincze T."/>
            <person name="Roberts R.J."/>
        </authorList>
    </citation>
    <scope>NUCLEOTIDE SEQUENCE [LARGE SCALE GENOMIC DNA]</scope>
    <source>
        <strain evidence="2 3">P</strain>
    </source>
</reference>
<name>A0A5C1QAB3_9SPIO</name>
<dbReference type="Proteomes" id="UP000323824">
    <property type="component" value="Chromosome"/>
</dbReference>
<keyword evidence="3" id="KW-1185">Reference proteome</keyword>
<evidence type="ECO:0000313" key="3">
    <source>
        <dbReference type="Proteomes" id="UP000323824"/>
    </source>
</evidence>
<evidence type="ECO:0000313" key="2">
    <source>
        <dbReference type="EMBL" id="QEN03990.1"/>
    </source>
</evidence>
<dbReference type="AlphaFoldDB" id="A0A5C1QAB3"/>
<dbReference type="EMBL" id="CP035807">
    <property type="protein sequence ID" value="QEN03990.1"/>
    <property type="molecule type" value="Genomic_DNA"/>
</dbReference>
<dbReference type="InterPro" id="IPR013783">
    <property type="entry name" value="Ig-like_fold"/>
</dbReference>
<dbReference type="InterPro" id="IPR014756">
    <property type="entry name" value="Ig_E-set"/>
</dbReference>
<dbReference type="Gene3D" id="2.60.40.10">
    <property type="entry name" value="Immunoglobulins"/>
    <property type="match status" value="1"/>
</dbReference>
<organism evidence="2 3">
    <name type="scientific">Thiospirochaeta perfilievii</name>
    <dbReference type="NCBI Taxonomy" id="252967"/>
    <lineage>
        <taxon>Bacteria</taxon>
        <taxon>Pseudomonadati</taxon>
        <taxon>Spirochaetota</taxon>
        <taxon>Spirochaetia</taxon>
        <taxon>Spirochaetales</taxon>
        <taxon>Spirochaetaceae</taxon>
        <taxon>Thiospirochaeta</taxon>
    </lineage>
</organism>
<feature type="domain" description="IPT/TIG" evidence="1">
    <location>
        <begin position="79"/>
        <end position="144"/>
    </location>
</feature>
<dbReference type="InterPro" id="IPR002909">
    <property type="entry name" value="IPT_dom"/>
</dbReference>
<protein>
    <recommendedName>
        <fullName evidence="1">IPT/TIG domain-containing protein</fullName>
    </recommendedName>
</protein>
<reference evidence="2 3" key="2">
    <citation type="submission" date="2019-09" db="EMBL/GenBank/DDBJ databases">
        <title>Complete Genome Sequence and Methylome Analysis of free living Spirochaetas.</title>
        <authorList>
            <person name="Leshcheva N."/>
            <person name="Mikheeva N."/>
        </authorList>
    </citation>
    <scope>NUCLEOTIDE SEQUENCE [LARGE SCALE GENOMIC DNA]</scope>
    <source>
        <strain evidence="2 3">P</strain>
    </source>
</reference>
<dbReference type="KEGG" id="sper:EW093_04500"/>
<accession>A0A5C1QAB3</accession>
<sequence length="313" mass="34590">MEYYSVNKYLLTFYLTGFNIIYKNNANACITKEGIMSKFSQLVVLSLLITTLLFSCASTPKVVKTTIIGDSAVDLSAAEIYSVSPTVVLPGTLMSITGAGFGEDAGIINIGGVDVTTFLGWEDDVIWFRVPEGIADDAEIQVGYEYAEPYITTAPEGSITVKWIIDAAATQEMVNVKYTQYKLDKAPKWVAPLHIKGQWSKSEGTYGLKDDGWDGGSRQLMYNIPGTDTWVTEAVFTPEAMNSFAKTSMKFAVEDGDDEFRNLSSFESDFAYIIKSRWAGELGLSGDPAFKIDEENKNFDPETRTITVKYPIQ</sequence>
<proteinExistence type="predicted"/>
<gene>
    <name evidence="2" type="ORF">EW093_04500</name>
</gene>
<evidence type="ECO:0000259" key="1">
    <source>
        <dbReference type="Pfam" id="PF01833"/>
    </source>
</evidence>
<dbReference type="Pfam" id="PF01833">
    <property type="entry name" value="TIG"/>
    <property type="match status" value="1"/>
</dbReference>
<dbReference type="SUPFAM" id="SSF81296">
    <property type="entry name" value="E set domains"/>
    <property type="match status" value="1"/>
</dbReference>
<dbReference type="OrthoDB" id="370010at2"/>